<dbReference type="SMART" id="SM00271">
    <property type="entry name" value="DnaJ"/>
    <property type="match status" value="1"/>
</dbReference>
<evidence type="ECO:0000313" key="5">
    <source>
        <dbReference type="Proteomes" id="UP000799770"/>
    </source>
</evidence>
<dbReference type="CDD" id="cd06257">
    <property type="entry name" value="DnaJ"/>
    <property type="match status" value="1"/>
</dbReference>
<sequence length="450" mass="50727">MPPRSSTAIRPAWIPQPHCRPSRCRATVDVSARHRIYGLDTHSRRFGDSETHNRALGPVSNPFSTVASPRYGSKQNGLHKLCQCPPQVSTQTTGQPHAGRVLASSRSKRPLDTQSQPHPRRRTIASPLARADLETQRKDPRSAFPSTRWHAEDQMPRYYETLHHLYRAYHRPRYRTSPTFSLSRTRAFHSSSQRHAETQTFTHYETLHLPPSATPADIKRQFFTLSKTYHPDKNPSDPTASSKFVAISEAYHTLSVPEKRQAYDRQLIEQQDASRGWGRQQAPHGSHSSHSYAGSRPATGLNKKRGTFRGPPPSFYKSGGYGNQHAKRAEYANYQSHSSSADQDAQQEAEGSYGEYGGFGPGQTKQGYEVPHFNDQKHKTMHDHVNEHISARRRQRAQQTANEKIREEIQRETSSIANFIIVSGVICMIGVSGWLFGGESKSKSKTKGEL</sequence>
<feature type="compositionally biased region" description="Low complexity" evidence="1">
    <location>
        <begin position="338"/>
        <end position="353"/>
    </location>
</feature>
<dbReference type="SUPFAM" id="SSF46565">
    <property type="entry name" value="Chaperone J-domain"/>
    <property type="match status" value="1"/>
</dbReference>
<accession>A0A6A5ZFM1</accession>
<feature type="region of interest" description="Disordered" evidence="1">
    <location>
        <begin position="272"/>
        <end position="370"/>
    </location>
</feature>
<dbReference type="InterPro" id="IPR053025">
    <property type="entry name" value="Mito_ATP_Synthase-Asso"/>
</dbReference>
<dbReference type="PANTHER" id="PTHR44873:SF1">
    <property type="entry name" value="DNAJ HOMOLOG SUBFAMILY C MEMBER 30, MITOCHONDRIAL"/>
    <property type="match status" value="1"/>
</dbReference>
<evidence type="ECO:0000313" key="4">
    <source>
        <dbReference type="EMBL" id="KAF2117527.1"/>
    </source>
</evidence>
<dbReference type="EMBL" id="ML977318">
    <property type="protein sequence ID" value="KAF2117527.1"/>
    <property type="molecule type" value="Genomic_DNA"/>
</dbReference>
<feature type="domain" description="J" evidence="3">
    <location>
        <begin position="202"/>
        <end position="267"/>
    </location>
</feature>
<dbReference type="OrthoDB" id="10250354at2759"/>
<dbReference type="PROSITE" id="PS50076">
    <property type="entry name" value="DNAJ_2"/>
    <property type="match status" value="1"/>
</dbReference>
<evidence type="ECO:0000259" key="3">
    <source>
        <dbReference type="PROSITE" id="PS50076"/>
    </source>
</evidence>
<keyword evidence="2" id="KW-0812">Transmembrane</keyword>
<keyword evidence="5" id="KW-1185">Reference proteome</keyword>
<dbReference type="Pfam" id="PF00226">
    <property type="entry name" value="DnaJ"/>
    <property type="match status" value="1"/>
</dbReference>
<dbReference type="PANTHER" id="PTHR44873">
    <property type="entry name" value="DNAJ HOMOLOG SUBFAMILY C MEMBER 30, MITOCHONDRIAL"/>
    <property type="match status" value="1"/>
</dbReference>
<name>A0A6A5ZFM1_9PLEO</name>
<feature type="region of interest" description="Disordered" evidence="1">
    <location>
        <begin position="87"/>
        <end position="148"/>
    </location>
</feature>
<gene>
    <name evidence="4" type="ORF">BDV96DRAFT_570368</name>
</gene>
<organism evidence="4 5">
    <name type="scientific">Lophiotrema nucula</name>
    <dbReference type="NCBI Taxonomy" id="690887"/>
    <lineage>
        <taxon>Eukaryota</taxon>
        <taxon>Fungi</taxon>
        <taxon>Dikarya</taxon>
        <taxon>Ascomycota</taxon>
        <taxon>Pezizomycotina</taxon>
        <taxon>Dothideomycetes</taxon>
        <taxon>Pleosporomycetidae</taxon>
        <taxon>Pleosporales</taxon>
        <taxon>Lophiotremataceae</taxon>
        <taxon>Lophiotrema</taxon>
    </lineage>
</organism>
<keyword evidence="2" id="KW-0472">Membrane</keyword>
<dbReference type="InterPro" id="IPR001623">
    <property type="entry name" value="DnaJ_domain"/>
</dbReference>
<evidence type="ECO:0000256" key="2">
    <source>
        <dbReference type="SAM" id="Phobius"/>
    </source>
</evidence>
<feature type="compositionally biased region" description="Basic and acidic residues" evidence="1">
    <location>
        <begin position="131"/>
        <end position="141"/>
    </location>
</feature>
<reference evidence="4" key="1">
    <citation type="journal article" date="2020" name="Stud. Mycol.">
        <title>101 Dothideomycetes genomes: a test case for predicting lifestyles and emergence of pathogens.</title>
        <authorList>
            <person name="Haridas S."/>
            <person name="Albert R."/>
            <person name="Binder M."/>
            <person name="Bloem J."/>
            <person name="Labutti K."/>
            <person name="Salamov A."/>
            <person name="Andreopoulos B."/>
            <person name="Baker S."/>
            <person name="Barry K."/>
            <person name="Bills G."/>
            <person name="Bluhm B."/>
            <person name="Cannon C."/>
            <person name="Castanera R."/>
            <person name="Culley D."/>
            <person name="Daum C."/>
            <person name="Ezra D."/>
            <person name="Gonzalez J."/>
            <person name="Henrissat B."/>
            <person name="Kuo A."/>
            <person name="Liang C."/>
            <person name="Lipzen A."/>
            <person name="Lutzoni F."/>
            <person name="Magnuson J."/>
            <person name="Mondo S."/>
            <person name="Nolan M."/>
            <person name="Ohm R."/>
            <person name="Pangilinan J."/>
            <person name="Park H.-J."/>
            <person name="Ramirez L."/>
            <person name="Alfaro M."/>
            <person name="Sun H."/>
            <person name="Tritt A."/>
            <person name="Yoshinaga Y."/>
            <person name="Zwiers L.-H."/>
            <person name="Turgeon B."/>
            <person name="Goodwin S."/>
            <person name="Spatafora J."/>
            <person name="Crous P."/>
            <person name="Grigoriev I."/>
        </authorList>
    </citation>
    <scope>NUCLEOTIDE SEQUENCE</scope>
    <source>
        <strain evidence="4">CBS 627.86</strain>
    </source>
</reference>
<keyword evidence="2" id="KW-1133">Transmembrane helix</keyword>
<evidence type="ECO:0000256" key="1">
    <source>
        <dbReference type="SAM" id="MobiDB-lite"/>
    </source>
</evidence>
<proteinExistence type="predicted"/>
<protein>
    <recommendedName>
        <fullName evidence="3">J domain-containing protein</fullName>
    </recommendedName>
</protein>
<dbReference type="PRINTS" id="PR00625">
    <property type="entry name" value="JDOMAIN"/>
</dbReference>
<dbReference type="AlphaFoldDB" id="A0A6A5ZFM1"/>
<feature type="transmembrane region" description="Helical" evidence="2">
    <location>
        <begin position="416"/>
        <end position="437"/>
    </location>
</feature>
<dbReference type="Gene3D" id="1.10.287.110">
    <property type="entry name" value="DnaJ domain"/>
    <property type="match status" value="1"/>
</dbReference>
<dbReference type="Proteomes" id="UP000799770">
    <property type="component" value="Unassembled WGS sequence"/>
</dbReference>
<dbReference type="InterPro" id="IPR036869">
    <property type="entry name" value="J_dom_sf"/>
</dbReference>